<proteinExistence type="predicted"/>
<dbReference type="AlphaFoldDB" id="A0A645IDA2"/>
<accession>A0A645IDA2</accession>
<name>A0A645IDA2_9ZZZZ</name>
<sequence length="180" mass="20439">MYVGDFNDHFLIRWRSAGEARWLKNVVTSWTEEGLAPYRCPSTPHFSSASGWDAFIGSVYGANHSYLDIQNGAGIAPDHEHVDLLYSRIPGQERRLSGVDGRSENFRIPILLETRNDASEEQQFFFNRNSTTSKYQPNLVHSDRVNSLHCDGSVKSYGISELKTVYSFSKAYVRGHLVNF</sequence>
<organism evidence="1">
    <name type="scientific">bioreactor metagenome</name>
    <dbReference type="NCBI Taxonomy" id="1076179"/>
    <lineage>
        <taxon>unclassified sequences</taxon>
        <taxon>metagenomes</taxon>
        <taxon>ecological metagenomes</taxon>
    </lineage>
</organism>
<dbReference type="EMBL" id="VSSQ01106815">
    <property type="protein sequence ID" value="MPN46274.1"/>
    <property type="molecule type" value="Genomic_DNA"/>
</dbReference>
<gene>
    <name evidence="1" type="ORF">SDC9_193859</name>
</gene>
<protein>
    <submittedName>
        <fullName evidence="1">Uncharacterized protein</fullName>
    </submittedName>
</protein>
<reference evidence="1" key="1">
    <citation type="submission" date="2019-08" db="EMBL/GenBank/DDBJ databases">
        <authorList>
            <person name="Kucharzyk K."/>
            <person name="Murdoch R.W."/>
            <person name="Higgins S."/>
            <person name="Loffler F."/>
        </authorList>
    </citation>
    <scope>NUCLEOTIDE SEQUENCE</scope>
</reference>
<evidence type="ECO:0000313" key="1">
    <source>
        <dbReference type="EMBL" id="MPN46274.1"/>
    </source>
</evidence>
<comment type="caution">
    <text evidence="1">The sequence shown here is derived from an EMBL/GenBank/DDBJ whole genome shotgun (WGS) entry which is preliminary data.</text>
</comment>